<accession>A0A1H4AX98</accession>
<organism evidence="1 2">
    <name type="scientific">Alkalimonas amylolytica</name>
    <dbReference type="NCBI Taxonomy" id="152573"/>
    <lineage>
        <taxon>Bacteria</taxon>
        <taxon>Pseudomonadati</taxon>
        <taxon>Pseudomonadota</taxon>
        <taxon>Gammaproteobacteria</taxon>
        <taxon>Alkalimonas</taxon>
    </lineage>
</organism>
<dbReference type="AlphaFoldDB" id="A0A1H4AX98"/>
<dbReference type="STRING" id="152573.SAMN04488051_10368"/>
<evidence type="ECO:0000313" key="2">
    <source>
        <dbReference type="Proteomes" id="UP000198773"/>
    </source>
</evidence>
<sequence length="68" mass="8014">MSPVSSRGFWHITLTSSNNARMDLLTTFCNSEQKEYHSQFDLFVKIHFYYISRLQKRSLHCLLNASLT</sequence>
<protein>
    <submittedName>
        <fullName evidence="1">Uncharacterized protein</fullName>
    </submittedName>
</protein>
<reference evidence="1 2" key="1">
    <citation type="submission" date="2016-10" db="EMBL/GenBank/DDBJ databases">
        <authorList>
            <person name="de Groot N.N."/>
        </authorList>
    </citation>
    <scope>NUCLEOTIDE SEQUENCE [LARGE SCALE GENOMIC DNA]</scope>
    <source>
        <strain evidence="1 2">CGMCC 1.3430</strain>
    </source>
</reference>
<name>A0A1H4AX98_ALKAM</name>
<dbReference type="Proteomes" id="UP000198773">
    <property type="component" value="Unassembled WGS sequence"/>
</dbReference>
<gene>
    <name evidence="1" type="ORF">SAMN04488051_10368</name>
</gene>
<evidence type="ECO:0000313" key="1">
    <source>
        <dbReference type="EMBL" id="SEA40490.1"/>
    </source>
</evidence>
<dbReference type="EMBL" id="FNRM01000003">
    <property type="protein sequence ID" value="SEA40490.1"/>
    <property type="molecule type" value="Genomic_DNA"/>
</dbReference>
<keyword evidence="2" id="KW-1185">Reference proteome</keyword>
<proteinExistence type="predicted"/>